<dbReference type="EMBL" id="LSSL01000581">
    <property type="protein sequence ID" value="OLY84208.1"/>
    <property type="molecule type" value="Genomic_DNA"/>
</dbReference>
<reference evidence="7 8" key="1">
    <citation type="journal article" date="2016" name="Mol. Biol. Evol.">
        <title>Genome-Wide Survey of Gut Fungi (Harpellales) Reveals the First Horizontally Transferred Ubiquitin Gene from a Mosquito Host.</title>
        <authorList>
            <person name="Wang Y."/>
            <person name="White M.M."/>
            <person name="Kvist S."/>
            <person name="Moncalvo J.M."/>
        </authorList>
    </citation>
    <scope>NUCLEOTIDE SEQUENCE [LARGE SCALE GENOMIC DNA]</scope>
    <source>
        <strain evidence="7 8">ALG-7-W6</strain>
    </source>
</reference>
<feature type="domain" description="C3H1-type" evidence="6">
    <location>
        <begin position="23"/>
        <end position="51"/>
    </location>
</feature>
<feature type="domain" description="C3H1-type" evidence="6">
    <location>
        <begin position="61"/>
        <end position="88"/>
    </location>
</feature>
<comment type="caution">
    <text evidence="7">The sequence shown here is derived from an EMBL/GenBank/DDBJ whole genome shotgun (WGS) entry which is preliminary data.</text>
</comment>
<evidence type="ECO:0000256" key="4">
    <source>
        <dbReference type="ARBA" id="ARBA00022833"/>
    </source>
</evidence>
<dbReference type="PANTHER" id="PTHR12547:SF18">
    <property type="entry name" value="PROTEIN TIS11"/>
    <property type="match status" value="1"/>
</dbReference>
<keyword evidence="2" id="KW-0677">Repeat</keyword>
<name>A0A1R0H548_9FUNG</name>
<dbReference type="FunFam" id="4.10.1000.10:FF:000001">
    <property type="entry name" value="zinc finger CCCH domain-containing protein 15-like"/>
    <property type="match status" value="1"/>
</dbReference>
<organism evidence="7 8">
    <name type="scientific">Smittium mucronatum</name>
    <dbReference type="NCBI Taxonomy" id="133383"/>
    <lineage>
        <taxon>Eukaryota</taxon>
        <taxon>Fungi</taxon>
        <taxon>Fungi incertae sedis</taxon>
        <taxon>Zoopagomycota</taxon>
        <taxon>Kickxellomycotina</taxon>
        <taxon>Harpellomycetes</taxon>
        <taxon>Harpellales</taxon>
        <taxon>Legeriomycetaceae</taxon>
        <taxon>Smittium</taxon>
    </lineage>
</organism>
<dbReference type="STRING" id="133383.A0A1R0H548"/>
<dbReference type="GO" id="GO:0003729">
    <property type="term" value="F:mRNA binding"/>
    <property type="evidence" value="ECO:0007669"/>
    <property type="project" value="InterPro"/>
</dbReference>
<dbReference type="SUPFAM" id="SSF90229">
    <property type="entry name" value="CCCH zinc finger"/>
    <property type="match status" value="2"/>
</dbReference>
<dbReference type="Gene3D" id="4.10.1000.10">
    <property type="entry name" value="Zinc finger, CCCH-type"/>
    <property type="match status" value="2"/>
</dbReference>
<evidence type="ECO:0000256" key="5">
    <source>
        <dbReference type="PROSITE-ProRule" id="PRU00723"/>
    </source>
</evidence>
<dbReference type="PANTHER" id="PTHR12547">
    <property type="entry name" value="CCCH ZINC FINGER/TIS11-RELATED"/>
    <property type="match status" value="1"/>
</dbReference>
<dbReference type="AlphaFoldDB" id="A0A1R0H548"/>
<keyword evidence="1 5" id="KW-0479">Metal-binding</keyword>
<sequence>MSTKTKSPSKTECSNKQSIKQELFKTEQCKNWILYGTCRYGDACKFAHGFIEQRSRDRHGKYKTSLCKDYPLGKCTFGIRCNFAHSTSELLTSKNEYKLIPDAREPDYLFKKESNIGKLEYESLISNIMKLGLDRGINASRSNQDHSRIYNRSLPPNRGFCEDEQLIMPESNYQSRLGYVQNLNSNIRKFNGRQLSDMSNNSRLGNRLQPEIHRNEGYNGINRGLGLSLENKQVSNNEIMYSVISNNGINSDRYSESKISPFFGQKLQNHKIQNHFENKTGILLGSHESLQSSNMCFKRSLLSDLDLSKGELMLDNVSINSLSDSHDESLDLFSGQSSPSFNQSSETGKDYTLGYLETLGVNAKKPANAAF</sequence>
<evidence type="ECO:0000256" key="2">
    <source>
        <dbReference type="ARBA" id="ARBA00022737"/>
    </source>
</evidence>
<evidence type="ECO:0000313" key="7">
    <source>
        <dbReference type="EMBL" id="OLY84208.1"/>
    </source>
</evidence>
<evidence type="ECO:0000256" key="3">
    <source>
        <dbReference type="ARBA" id="ARBA00022771"/>
    </source>
</evidence>
<keyword evidence="8" id="KW-1185">Reference proteome</keyword>
<dbReference type="OrthoDB" id="410307at2759"/>
<dbReference type="InterPro" id="IPR000571">
    <property type="entry name" value="Znf_CCCH"/>
</dbReference>
<evidence type="ECO:0000259" key="6">
    <source>
        <dbReference type="PROSITE" id="PS50103"/>
    </source>
</evidence>
<dbReference type="SMART" id="SM00356">
    <property type="entry name" value="ZnF_C3H1"/>
    <property type="match status" value="2"/>
</dbReference>
<keyword evidence="3 5" id="KW-0863">Zinc-finger</keyword>
<feature type="zinc finger region" description="C3H1-type" evidence="5">
    <location>
        <begin position="23"/>
        <end position="51"/>
    </location>
</feature>
<protein>
    <submittedName>
        <fullName evidence="7">Zinc finger protein zfs1</fullName>
    </submittedName>
</protein>
<dbReference type="Pfam" id="PF00642">
    <property type="entry name" value="zf-CCCH"/>
    <property type="match status" value="2"/>
</dbReference>
<dbReference type="InterPro" id="IPR045877">
    <property type="entry name" value="ZFP36-like"/>
</dbReference>
<keyword evidence="4 5" id="KW-0862">Zinc</keyword>
<feature type="zinc finger region" description="C3H1-type" evidence="5">
    <location>
        <begin position="61"/>
        <end position="88"/>
    </location>
</feature>
<dbReference type="GO" id="GO:0008270">
    <property type="term" value="F:zinc ion binding"/>
    <property type="evidence" value="ECO:0007669"/>
    <property type="project" value="UniProtKB-KW"/>
</dbReference>
<evidence type="ECO:0000313" key="8">
    <source>
        <dbReference type="Proteomes" id="UP000187455"/>
    </source>
</evidence>
<gene>
    <name evidence="7" type="ORF">AYI68_g1627</name>
</gene>
<evidence type="ECO:0000256" key="1">
    <source>
        <dbReference type="ARBA" id="ARBA00022723"/>
    </source>
</evidence>
<accession>A0A1R0H548</accession>
<dbReference type="Proteomes" id="UP000187455">
    <property type="component" value="Unassembled WGS sequence"/>
</dbReference>
<dbReference type="InterPro" id="IPR036855">
    <property type="entry name" value="Znf_CCCH_sf"/>
</dbReference>
<dbReference type="PROSITE" id="PS50103">
    <property type="entry name" value="ZF_C3H1"/>
    <property type="match status" value="2"/>
</dbReference>
<proteinExistence type="predicted"/>